<name>A0A3S5APC9_9PLAT</name>
<gene>
    <name evidence="2" type="ORF">PXEA_LOCUS18605</name>
</gene>
<dbReference type="EMBL" id="CAAALY010072043">
    <property type="protein sequence ID" value="VEL25165.1"/>
    <property type="molecule type" value="Genomic_DNA"/>
</dbReference>
<feature type="region of interest" description="Disordered" evidence="1">
    <location>
        <begin position="59"/>
        <end position="110"/>
    </location>
</feature>
<keyword evidence="3" id="KW-1185">Reference proteome</keyword>
<reference evidence="2" key="1">
    <citation type="submission" date="2018-11" db="EMBL/GenBank/DDBJ databases">
        <authorList>
            <consortium name="Pathogen Informatics"/>
        </authorList>
    </citation>
    <scope>NUCLEOTIDE SEQUENCE</scope>
</reference>
<accession>A0A3S5APC9</accession>
<evidence type="ECO:0000313" key="3">
    <source>
        <dbReference type="Proteomes" id="UP000784294"/>
    </source>
</evidence>
<protein>
    <submittedName>
        <fullName evidence="2">Uncharacterized protein</fullName>
    </submittedName>
</protein>
<evidence type="ECO:0000256" key="1">
    <source>
        <dbReference type="SAM" id="MobiDB-lite"/>
    </source>
</evidence>
<evidence type="ECO:0000313" key="2">
    <source>
        <dbReference type="EMBL" id="VEL25165.1"/>
    </source>
</evidence>
<proteinExistence type="predicted"/>
<organism evidence="2 3">
    <name type="scientific">Protopolystoma xenopodis</name>
    <dbReference type="NCBI Taxonomy" id="117903"/>
    <lineage>
        <taxon>Eukaryota</taxon>
        <taxon>Metazoa</taxon>
        <taxon>Spiralia</taxon>
        <taxon>Lophotrochozoa</taxon>
        <taxon>Platyhelminthes</taxon>
        <taxon>Monogenea</taxon>
        <taxon>Polyopisthocotylea</taxon>
        <taxon>Polystomatidea</taxon>
        <taxon>Polystomatidae</taxon>
        <taxon>Protopolystoma</taxon>
    </lineage>
</organism>
<feature type="region of interest" description="Disordered" evidence="1">
    <location>
        <begin position="124"/>
        <end position="153"/>
    </location>
</feature>
<comment type="caution">
    <text evidence="2">The sequence shown here is derived from an EMBL/GenBank/DDBJ whole genome shotgun (WGS) entry which is preliminary data.</text>
</comment>
<dbReference type="AlphaFoldDB" id="A0A3S5APC9"/>
<dbReference type="Proteomes" id="UP000784294">
    <property type="component" value="Unassembled WGS sequence"/>
</dbReference>
<feature type="compositionally biased region" description="Low complexity" evidence="1">
    <location>
        <begin position="124"/>
        <end position="139"/>
    </location>
</feature>
<sequence length="153" mass="16882">MIRPCSIGSTPFQFHPIRSGPFFSDPICSDPIRPNPCRAESVLHRHSCCTRTHTLFPTHATHQTDARQSEPGNRRVLPSQRQLPPPLDPLKPVFSGRPVSRARREDKPAVPVCRHVDNSTIQASCRSRSASRPAEAGASGWHNRGDVCVSPGH</sequence>